<reference evidence="1" key="1">
    <citation type="submission" date="2017-05" db="EMBL/GenBank/DDBJ databases">
        <authorList>
            <person name="Varghese N."/>
            <person name="Submissions S."/>
        </authorList>
    </citation>
    <scope>NUCLEOTIDE SEQUENCE</scope>
    <source>
        <strain evidence="1">Su22</strain>
    </source>
</reference>
<name>A0AA46AJN2_9CLOT</name>
<dbReference type="Proteomes" id="UP001158066">
    <property type="component" value="Unassembled WGS sequence"/>
</dbReference>
<sequence>MNGSNWRTILPGTIEKMSTNKLTNPAHRCLLEQGLSVIISDHTSAIGFYILDQSHFIENFYSAVRIQFI</sequence>
<accession>A0AA46AJN2</accession>
<proteinExistence type="predicted"/>
<evidence type="ECO:0000313" key="2">
    <source>
        <dbReference type="Proteomes" id="UP001158066"/>
    </source>
</evidence>
<evidence type="ECO:0000313" key="1">
    <source>
        <dbReference type="EMBL" id="SMP63956.1"/>
    </source>
</evidence>
<comment type="caution">
    <text evidence="1">The sequence shown here is derived from an EMBL/GenBank/DDBJ whole genome shotgun (WGS) entry which is preliminary data.</text>
</comment>
<keyword evidence="2" id="KW-1185">Reference proteome</keyword>
<dbReference type="EMBL" id="FXUF01000011">
    <property type="protein sequence ID" value="SMP63956.1"/>
    <property type="molecule type" value="Genomic_DNA"/>
</dbReference>
<dbReference type="AlphaFoldDB" id="A0AA46AJN2"/>
<protein>
    <submittedName>
        <fullName evidence="1">Uncharacterized protein</fullName>
    </submittedName>
</protein>
<gene>
    <name evidence="1" type="ORF">SAMN06296020_11175</name>
</gene>
<organism evidence="1 2">
    <name type="scientific">Anoxynatronum buryatiense</name>
    <dbReference type="NCBI Taxonomy" id="489973"/>
    <lineage>
        <taxon>Bacteria</taxon>
        <taxon>Bacillati</taxon>
        <taxon>Bacillota</taxon>
        <taxon>Clostridia</taxon>
        <taxon>Eubacteriales</taxon>
        <taxon>Clostridiaceae</taxon>
        <taxon>Anoxynatronum</taxon>
    </lineage>
</organism>